<comment type="function">
    <text evidence="8 9">This protein is involved in the repair of mismatches in DNA. It is possible that it carries out the mismatch recognition step. This protein has a weak ATPase activity.</text>
</comment>
<keyword evidence="13" id="KW-1185">Reference proteome</keyword>
<evidence type="ECO:0000256" key="5">
    <source>
        <dbReference type="ARBA" id="ARBA00022840"/>
    </source>
</evidence>
<proteinExistence type="inferred from homology"/>
<dbReference type="InterPro" id="IPR007860">
    <property type="entry name" value="DNA_mmatch_repair_MutS_con_dom"/>
</dbReference>
<dbReference type="PATRIC" id="fig|471514.4.peg.1322"/>
<dbReference type="RefSeq" id="WP_054971432.1">
    <property type="nucleotide sequence ID" value="NZ_LJCO01000103.1"/>
</dbReference>
<dbReference type="GO" id="GO:0005524">
    <property type="term" value="F:ATP binding"/>
    <property type="evidence" value="ECO:0007669"/>
    <property type="project" value="UniProtKB-UniRule"/>
</dbReference>
<dbReference type="HAMAP" id="MF_00096">
    <property type="entry name" value="MutS"/>
    <property type="match status" value="1"/>
</dbReference>
<evidence type="ECO:0000259" key="11">
    <source>
        <dbReference type="PROSITE" id="PS00486"/>
    </source>
</evidence>
<dbReference type="Proteomes" id="UP000050482">
    <property type="component" value="Unassembled WGS sequence"/>
</dbReference>
<dbReference type="InterPro" id="IPR007696">
    <property type="entry name" value="DNA_mismatch_repair_MutS_core"/>
</dbReference>
<gene>
    <name evidence="9" type="primary">mutS</name>
    <name evidence="12" type="ORF">AN477_22545</name>
</gene>
<dbReference type="Pfam" id="PF05192">
    <property type="entry name" value="MutS_III"/>
    <property type="match status" value="1"/>
</dbReference>
<dbReference type="Pfam" id="PF05188">
    <property type="entry name" value="MutS_II"/>
    <property type="match status" value="1"/>
</dbReference>
<comment type="similarity">
    <text evidence="1 9 10">Belongs to the DNA mismatch repair MutS family.</text>
</comment>
<keyword evidence="6 9" id="KW-0238">DNA-binding</keyword>
<dbReference type="Gene3D" id="3.40.1170.10">
    <property type="entry name" value="DNA repair protein MutS, domain I"/>
    <property type="match status" value="1"/>
</dbReference>
<dbReference type="InterPro" id="IPR036187">
    <property type="entry name" value="DNA_mismatch_repair_MutS_sf"/>
</dbReference>
<sequence length="875" mass="96508">MALTPMMQQYLDIKQSHPDALLMFRLGDFYELFFEDAVTASKVLEITLTGRDAGEQGRVPMCGVPHHAAEQYIGRLIDNGYCVAICEQVEDPKAAKGLVKREVIQVVTPGTYVKDGDAESRFLCAVSQTGLLTGIAFVDVGTGEVWYGSVSDEQALLEALTTFAPREVLTSEAEDGLAPGIEAWTKESGSRMSRVPHSSSKSKQELLCITRQYGVLHIESLGLEENSAETSAVGRLLSYLEDTQRQVLSHLKSPQSFQRSGHVFLDVVAKRNLELLETQRTRQKKGSLFGLLDRTKTAMGSRRMRRFIEQPLISVGEINERLDAVGWLGDELFVRAELEEWFARVYDLERLIGKVGFGSANARDLVAIAQSLSCVKGVKQCLAGTPVPLLQRLSNGMPDLSELADKLLATLVDQPSISVHDGGMIREGIDAELDVLRGMHVDGKQWLAEFEQQEKDRTGIRTLKVGYNKVFGYYVEVSKTGTHLVPQEYERKQTLASAERYTLPVLKEREDQILHAEERALAREYELFTVLRDEVAGMIAQIQQTAERLAELDALAALAAVAVEYGYTRPTVASERGIVIQNGRHPMVEAAAPMSFVPNSVELGTSCDFILLTGPNMAGKSTYMRQVALIVLMAQIGSFVPAESAHIGVVDRVFTRIGASDDLGAGQSTFMVEMVELAQILRQATPKSLVLLDEIGRGTSTYDGMSLAEAVMEALLMPGRNPLTLFATHYHELTEQAQALPRVENFSVAVKETDDGVTFLHAVVHRPADKSYGIQVAKLAGVPSPVIKRATEILAKREREAVRLQAELEEDVSVREAAAAFEPPSQKPHVDPEVFDWLQTVSKLRVEQMTPIEAISELDKVVRAVREVTSWAKSK</sequence>
<name>A0A0P9C4W7_9BACL</name>
<dbReference type="InterPro" id="IPR005748">
    <property type="entry name" value="DNA_mismatch_repair_MutS"/>
</dbReference>
<organism evidence="12 13">
    <name type="scientific">Alicyclobacillus ferrooxydans</name>
    <dbReference type="NCBI Taxonomy" id="471514"/>
    <lineage>
        <taxon>Bacteria</taxon>
        <taxon>Bacillati</taxon>
        <taxon>Bacillota</taxon>
        <taxon>Bacilli</taxon>
        <taxon>Bacillales</taxon>
        <taxon>Alicyclobacillaceae</taxon>
        <taxon>Alicyclobacillus</taxon>
    </lineage>
</organism>
<dbReference type="SMART" id="SM00533">
    <property type="entry name" value="MUTSd"/>
    <property type="match status" value="1"/>
</dbReference>
<reference evidence="12 13" key="1">
    <citation type="submission" date="2015-09" db="EMBL/GenBank/DDBJ databases">
        <title>Draft genome sequence of Alicyclobacillus ferrooxydans DSM 22381.</title>
        <authorList>
            <person name="Hemp J."/>
        </authorList>
    </citation>
    <scope>NUCLEOTIDE SEQUENCE [LARGE SCALE GENOMIC DNA]</scope>
    <source>
        <strain evidence="12 13">TC-34</strain>
    </source>
</reference>
<evidence type="ECO:0000256" key="7">
    <source>
        <dbReference type="ARBA" id="ARBA00023204"/>
    </source>
</evidence>
<dbReference type="InterPro" id="IPR017261">
    <property type="entry name" value="DNA_mismatch_repair_MutS/MSH"/>
</dbReference>
<keyword evidence="4 9" id="KW-0227">DNA damage</keyword>
<dbReference type="GO" id="GO:0003684">
    <property type="term" value="F:damaged DNA binding"/>
    <property type="evidence" value="ECO:0007669"/>
    <property type="project" value="UniProtKB-UniRule"/>
</dbReference>
<evidence type="ECO:0000256" key="2">
    <source>
        <dbReference type="ARBA" id="ARBA00021982"/>
    </source>
</evidence>
<dbReference type="InterPro" id="IPR016151">
    <property type="entry name" value="DNA_mismatch_repair_MutS_N"/>
</dbReference>
<dbReference type="Gene3D" id="3.40.50.300">
    <property type="entry name" value="P-loop containing nucleotide triphosphate hydrolases"/>
    <property type="match status" value="1"/>
</dbReference>
<dbReference type="NCBIfam" id="TIGR01070">
    <property type="entry name" value="mutS1"/>
    <property type="match status" value="1"/>
</dbReference>
<dbReference type="InterPro" id="IPR027417">
    <property type="entry name" value="P-loop_NTPase"/>
</dbReference>
<protein>
    <recommendedName>
        <fullName evidence="2 9">DNA mismatch repair protein MutS</fullName>
    </recommendedName>
</protein>
<dbReference type="PANTHER" id="PTHR11361:SF34">
    <property type="entry name" value="DNA MISMATCH REPAIR PROTEIN MSH1, MITOCHONDRIAL"/>
    <property type="match status" value="1"/>
</dbReference>
<dbReference type="PIRSF" id="PIRSF037677">
    <property type="entry name" value="DNA_mis_repair_Msh6"/>
    <property type="match status" value="1"/>
</dbReference>
<dbReference type="SUPFAM" id="SSF48334">
    <property type="entry name" value="DNA repair protein MutS, domain III"/>
    <property type="match status" value="1"/>
</dbReference>
<dbReference type="Pfam" id="PF05190">
    <property type="entry name" value="MutS_IV"/>
    <property type="match status" value="1"/>
</dbReference>
<evidence type="ECO:0000256" key="3">
    <source>
        <dbReference type="ARBA" id="ARBA00022741"/>
    </source>
</evidence>
<dbReference type="STRING" id="471514.AN477_22545"/>
<evidence type="ECO:0000256" key="6">
    <source>
        <dbReference type="ARBA" id="ARBA00023125"/>
    </source>
</evidence>
<dbReference type="Gene3D" id="3.30.420.110">
    <property type="entry name" value="MutS, connector domain"/>
    <property type="match status" value="1"/>
</dbReference>
<dbReference type="SMART" id="SM00534">
    <property type="entry name" value="MUTSac"/>
    <property type="match status" value="1"/>
</dbReference>
<dbReference type="OrthoDB" id="9802448at2"/>
<dbReference type="InterPro" id="IPR007861">
    <property type="entry name" value="DNA_mismatch_repair_MutS_clamp"/>
</dbReference>
<evidence type="ECO:0000256" key="1">
    <source>
        <dbReference type="ARBA" id="ARBA00006271"/>
    </source>
</evidence>
<dbReference type="EMBL" id="LJCO01000103">
    <property type="protein sequence ID" value="KPV39864.1"/>
    <property type="molecule type" value="Genomic_DNA"/>
</dbReference>
<dbReference type="InterPro" id="IPR045076">
    <property type="entry name" value="MutS"/>
</dbReference>
<dbReference type="Gene3D" id="1.10.1420.10">
    <property type="match status" value="2"/>
</dbReference>
<evidence type="ECO:0000313" key="12">
    <source>
        <dbReference type="EMBL" id="KPV39864.1"/>
    </source>
</evidence>
<dbReference type="PANTHER" id="PTHR11361">
    <property type="entry name" value="DNA MISMATCH REPAIR PROTEIN MUTS FAMILY MEMBER"/>
    <property type="match status" value="1"/>
</dbReference>
<dbReference type="InterPro" id="IPR000432">
    <property type="entry name" value="DNA_mismatch_repair_MutS_C"/>
</dbReference>
<dbReference type="InterPro" id="IPR036678">
    <property type="entry name" value="MutS_con_dom_sf"/>
</dbReference>
<dbReference type="AlphaFoldDB" id="A0A0P9C4W7"/>
<evidence type="ECO:0000256" key="9">
    <source>
        <dbReference type="HAMAP-Rule" id="MF_00096"/>
    </source>
</evidence>
<dbReference type="SUPFAM" id="SSF53150">
    <property type="entry name" value="DNA repair protein MutS, domain II"/>
    <property type="match status" value="1"/>
</dbReference>
<dbReference type="InterPro" id="IPR007695">
    <property type="entry name" value="DNA_mismatch_repair_MutS-lik_N"/>
</dbReference>
<keyword evidence="5 9" id="KW-0067">ATP-binding</keyword>
<feature type="domain" description="DNA mismatch repair proteins mutS family" evidence="11">
    <location>
        <begin position="688"/>
        <end position="704"/>
    </location>
</feature>
<dbReference type="FunFam" id="3.40.1170.10:FF:000001">
    <property type="entry name" value="DNA mismatch repair protein MutS"/>
    <property type="match status" value="1"/>
</dbReference>
<evidence type="ECO:0000256" key="10">
    <source>
        <dbReference type="RuleBase" id="RU003756"/>
    </source>
</evidence>
<dbReference type="GO" id="GO:0006298">
    <property type="term" value="P:mismatch repair"/>
    <property type="evidence" value="ECO:0007669"/>
    <property type="project" value="UniProtKB-UniRule"/>
</dbReference>
<dbReference type="NCBIfam" id="NF003810">
    <property type="entry name" value="PRK05399.1"/>
    <property type="match status" value="1"/>
</dbReference>
<dbReference type="SUPFAM" id="SSF55271">
    <property type="entry name" value="DNA repair protein MutS, domain I"/>
    <property type="match status" value="1"/>
</dbReference>
<dbReference type="SUPFAM" id="SSF52540">
    <property type="entry name" value="P-loop containing nucleoside triphosphate hydrolases"/>
    <property type="match status" value="1"/>
</dbReference>
<dbReference type="PROSITE" id="PS00486">
    <property type="entry name" value="DNA_MISMATCH_REPAIR_2"/>
    <property type="match status" value="1"/>
</dbReference>
<dbReference type="FunFam" id="3.40.50.300:FF:000870">
    <property type="entry name" value="MutS protein homolog 4"/>
    <property type="match status" value="1"/>
</dbReference>
<dbReference type="GO" id="GO:0140664">
    <property type="term" value="F:ATP-dependent DNA damage sensor activity"/>
    <property type="evidence" value="ECO:0007669"/>
    <property type="project" value="InterPro"/>
</dbReference>
<dbReference type="CDD" id="cd03284">
    <property type="entry name" value="ABC_MutS1"/>
    <property type="match status" value="1"/>
</dbReference>
<keyword evidence="7 9" id="KW-0234">DNA repair</keyword>
<evidence type="ECO:0000256" key="8">
    <source>
        <dbReference type="ARBA" id="ARBA00024647"/>
    </source>
</evidence>
<evidence type="ECO:0000313" key="13">
    <source>
        <dbReference type="Proteomes" id="UP000050482"/>
    </source>
</evidence>
<accession>A0A0P9C4W7</accession>
<dbReference type="Pfam" id="PF00488">
    <property type="entry name" value="MutS_V"/>
    <property type="match status" value="1"/>
</dbReference>
<dbReference type="Pfam" id="PF01624">
    <property type="entry name" value="MutS_I"/>
    <property type="match status" value="1"/>
</dbReference>
<dbReference type="GO" id="GO:0030983">
    <property type="term" value="F:mismatched DNA binding"/>
    <property type="evidence" value="ECO:0007669"/>
    <property type="project" value="InterPro"/>
</dbReference>
<comment type="caution">
    <text evidence="12">The sequence shown here is derived from an EMBL/GenBank/DDBJ whole genome shotgun (WGS) entry which is preliminary data.</text>
</comment>
<feature type="binding site" evidence="9">
    <location>
        <begin position="614"/>
        <end position="621"/>
    </location>
    <ligand>
        <name>ATP</name>
        <dbReference type="ChEBI" id="CHEBI:30616"/>
    </ligand>
</feature>
<evidence type="ECO:0000256" key="4">
    <source>
        <dbReference type="ARBA" id="ARBA00022763"/>
    </source>
</evidence>
<keyword evidence="3 9" id="KW-0547">Nucleotide-binding</keyword>